<comment type="similarity">
    <text evidence="5 8">Belongs to the asparaginase 1 family. GatD subfamily.</text>
</comment>
<dbReference type="EMBL" id="KF901056">
    <property type="protein sequence ID" value="AIF16475.1"/>
    <property type="molecule type" value="Genomic_DNA"/>
</dbReference>
<dbReference type="Gene3D" id="2.30.30.520">
    <property type="match status" value="1"/>
</dbReference>
<dbReference type="InterPro" id="IPR037152">
    <property type="entry name" value="L-asparaginase_N_sf"/>
</dbReference>
<dbReference type="SUPFAM" id="SSF53774">
    <property type="entry name" value="Glutaminase/Asparaginase"/>
    <property type="match status" value="1"/>
</dbReference>
<dbReference type="GO" id="GO:0006412">
    <property type="term" value="P:translation"/>
    <property type="evidence" value="ECO:0007669"/>
    <property type="project" value="UniProtKB-UniRule"/>
</dbReference>
<dbReference type="InterPro" id="IPR011878">
    <property type="entry name" value="GatD"/>
</dbReference>
<dbReference type="PROSITE" id="PS00144">
    <property type="entry name" value="ASN_GLN_ASE_1"/>
    <property type="match status" value="1"/>
</dbReference>
<keyword evidence="4 5" id="KW-0648">Protein biosynthesis</keyword>
<dbReference type="Gene3D" id="3.40.50.1170">
    <property type="entry name" value="L-asparaginase, N-terminal domain"/>
    <property type="match status" value="1"/>
</dbReference>
<dbReference type="NCBIfam" id="NF003217">
    <property type="entry name" value="PRK04183.1"/>
    <property type="match status" value="1"/>
</dbReference>
<evidence type="ECO:0000256" key="1">
    <source>
        <dbReference type="ARBA" id="ARBA00022598"/>
    </source>
</evidence>
<dbReference type="NCBIfam" id="TIGR00519">
    <property type="entry name" value="asnASE_I"/>
    <property type="match status" value="1"/>
</dbReference>
<dbReference type="Pfam" id="PF00710">
    <property type="entry name" value="Asparaginase"/>
    <property type="match status" value="1"/>
</dbReference>
<dbReference type="InterPro" id="IPR020827">
    <property type="entry name" value="Asparaginase/glutaminase_AS1"/>
</dbReference>
<dbReference type="Gene3D" id="3.40.50.40">
    <property type="match status" value="1"/>
</dbReference>
<dbReference type="HAMAP" id="MF_00586">
    <property type="entry name" value="GatD"/>
    <property type="match status" value="1"/>
</dbReference>
<dbReference type="SUPFAM" id="SSF141300">
    <property type="entry name" value="GatD N-terminal domain-like"/>
    <property type="match status" value="1"/>
</dbReference>
<dbReference type="GO" id="GO:0006450">
    <property type="term" value="P:regulation of translational fidelity"/>
    <property type="evidence" value="ECO:0007669"/>
    <property type="project" value="InterPro"/>
</dbReference>
<evidence type="ECO:0000256" key="6">
    <source>
        <dbReference type="PROSITE-ProRule" id="PRU10099"/>
    </source>
</evidence>
<feature type="domain" description="Asparaginase/glutaminase C-terminal" evidence="10">
    <location>
        <begin position="309"/>
        <end position="420"/>
    </location>
</feature>
<dbReference type="PANTHER" id="PTHR11707:SF28">
    <property type="entry name" value="60 KDA LYSOPHOSPHOLIPASE"/>
    <property type="match status" value="1"/>
</dbReference>
<accession>A0A075HMM1</accession>
<evidence type="ECO:0000256" key="4">
    <source>
        <dbReference type="ARBA" id="ARBA00022917"/>
    </source>
</evidence>
<keyword evidence="2 5" id="KW-0547">Nucleotide-binding</keyword>
<dbReference type="EC" id="6.3.5.-" evidence="5 8"/>
<dbReference type="InterPro" id="IPR040919">
    <property type="entry name" value="Asparaginase_C"/>
</dbReference>
<dbReference type="GO" id="GO:0050567">
    <property type="term" value="F:glutaminyl-tRNA synthase (glutamine-hydrolyzing) activity"/>
    <property type="evidence" value="ECO:0007669"/>
    <property type="project" value="UniProtKB-UniRule"/>
</dbReference>
<dbReference type="AlphaFoldDB" id="A0A075HMM1"/>
<proteinExistence type="inferred from homology"/>
<evidence type="ECO:0000256" key="2">
    <source>
        <dbReference type="ARBA" id="ARBA00022741"/>
    </source>
</evidence>
<feature type="active site" evidence="5">
    <location>
        <position position="181"/>
    </location>
</feature>
<organism evidence="12">
    <name type="scientific">uncultured marine thaumarchaeote KM3_74_C10</name>
    <dbReference type="NCBI Taxonomy" id="1456270"/>
    <lineage>
        <taxon>Archaea</taxon>
        <taxon>Nitrososphaerota</taxon>
        <taxon>environmental samples</taxon>
    </lineage>
</organism>
<dbReference type="InterPro" id="IPR006033">
    <property type="entry name" value="AsnA_fam"/>
</dbReference>
<dbReference type="GO" id="GO:0006520">
    <property type="term" value="P:amino acid metabolic process"/>
    <property type="evidence" value="ECO:0007669"/>
    <property type="project" value="InterPro"/>
</dbReference>
<dbReference type="Pfam" id="PF17763">
    <property type="entry name" value="Asparaginase_C"/>
    <property type="match status" value="1"/>
</dbReference>
<dbReference type="CDD" id="cd08962">
    <property type="entry name" value="GatD"/>
    <property type="match status" value="1"/>
</dbReference>
<comment type="function">
    <text evidence="5 8">Allows the formation of correctly charged Gln-tRNA(Gln) through the transamidation of misacylated Glu-tRNA(Gln) in organisms which lack glutaminyl-tRNA synthetase. The reaction takes place in the presence of glutamine and ATP through an activated gamma-phospho-Glu-tRNA(Gln). The GatDE system is specific for glutamate and does not act on aspartate.</text>
</comment>
<comment type="subunit">
    <text evidence="5 8">Heterodimer of GatD and GatE.</text>
</comment>
<protein>
    <recommendedName>
        <fullName evidence="5 8">Glutamyl-tRNA(Gln) amidotransferase subunit D</fullName>
        <shortName evidence="5">Glu-ADT subunit D</shortName>
        <ecNumber evidence="5 8">6.3.5.-</ecNumber>
    </recommendedName>
</protein>
<feature type="active site" evidence="5 6">
    <location>
        <position position="104"/>
    </location>
</feature>
<feature type="active site" evidence="5">
    <location>
        <position position="259"/>
    </location>
</feature>
<dbReference type="InterPro" id="IPR036152">
    <property type="entry name" value="Asp/glu_Ase-like_sf"/>
</dbReference>
<dbReference type="NCBIfam" id="TIGR02153">
    <property type="entry name" value="gatD_arch"/>
    <property type="match status" value="1"/>
</dbReference>
<dbReference type="InterPro" id="IPR040918">
    <property type="entry name" value="GatD_N"/>
</dbReference>
<dbReference type="InterPro" id="IPR037222">
    <property type="entry name" value="GatD_N_sf"/>
</dbReference>
<dbReference type="GO" id="GO:0016740">
    <property type="term" value="F:transferase activity"/>
    <property type="evidence" value="ECO:0007669"/>
    <property type="project" value="UniProtKB-KW"/>
</dbReference>
<sequence length="441" mass="47954">MELPGYRGISQQLLRSSNVAVGDLVLVRVKNNVYEGTLLPRYEYADDHHIAIKMANGYNVGISTNNIVSVKRIRSSKPPKFVQTPLASIDNKLPRLAVISTGGTIASRIDYRTGGVVPALSAADLQSLIPELNNEVRVESEEILNILSENVHPKHWTLMAQAVEKHVASGVNGVVITHGTDTMGYSAAALSFALQGVPIPVIFVGSQRSSDRPSSDANLNLVGAARIASLASFSGVYVAMHIGLSDDLLAVHLGTRTRKNHTSRRDAFQSVNSEIAATVKDKLIEENKLRLPRRGSTSDFQARSKFDDRVALVKVYPALDPNLFEFLIQRRVKGVIIEGTGLGHISANLHKAIKTAIDSGIVVGMTSQCLWGRVRMSVYDTGRDLLKIGVIPLEDMLAETALVKMMWVLGNYKRPEEIASTLVDNLAGEISLRSPLHVGSK</sequence>
<keyword evidence="12" id="KW-0808">Transferase</keyword>
<evidence type="ECO:0000259" key="10">
    <source>
        <dbReference type="Pfam" id="PF17763"/>
    </source>
</evidence>
<evidence type="ECO:0000256" key="5">
    <source>
        <dbReference type="HAMAP-Rule" id="MF_00586"/>
    </source>
</evidence>
<evidence type="ECO:0000256" key="8">
    <source>
        <dbReference type="RuleBase" id="RU004457"/>
    </source>
</evidence>
<dbReference type="InterPro" id="IPR027473">
    <property type="entry name" value="L-asparaginase_C"/>
</dbReference>
<comment type="catalytic activity">
    <reaction evidence="5 8">
        <text>L-glutamyl-tRNA(Gln) + L-glutamine + ATP + H2O = L-glutaminyl-tRNA(Gln) + L-glutamate + ADP + phosphate + H(+)</text>
        <dbReference type="Rhea" id="RHEA:17521"/>
        <dbReference type="Rhea" id="RHEA-COMP:9681"/>
        <dbReference type="Rhea" id="RHEA-COMP:9684"/>
        <dbReference type="ChEBI" id="CHEBI:15377"/>
        <dbReference type="ChEBI" id="CHEBI:15378"/>
        <dbReference type="ChEBI" id="CHEBI:29985"/>
        <dbReference type="ChEBI" id="CHEBI:30616"/>
        <dbReference type="ChEBI" id="CHEBI:43474"/>
        <dbReference type="ChEBI" id="CHEBI:58359"/>
        <dbReference type="ChEBI" id="CHEBI:78520"/>
        <dbReference type="ChEBI" id="CHEBI:78521"/>
        <dbReference type="ChEBI" id="CHEBI:456216"/>
    </reaction>
</comment>
<dbReference type="PIRSF" id="PIRSF500175">
    <property type="entry name" value="Glu_ADT_D"/>
    <property type="match status" value="1"/>
</dbReference>
<evidence type="ECO:0000256" key="7">
    <source>
        <dbReference type="PROSITE-ProRule" id="PRU10100"/>
    </source>
</evidence>
<name>A0A075HMM1_9ARCH</name>
<evidence type="ECO:0000313" key="12">
    <source>
        <dbReference type="EMBL" id="AIF16475.1"/>
    </source>
</evidence>
<feature type="domain" description="GatD N-terminal" evidence="11">
    <location>
        <begin position="20"/>
        <end position="71"/>
    </location>
</feature>
<dbReference type="GO" id="GO:0005524">
    <property type="term" value="F:ATP binding"/>
    <property type="evidence" value="ECO:0007669"/>
    <property type="project" value="UniProtKB-KW"/>
</dbReference>
<dbReference type="SMART" id="SM00870">
    <property type="entry name" value="Asparaginase"/>
    <property type="match status" value="1"/>
</dbReference>
<evidence type="ECO:0000259" key="9">
    <source>
        <dbReference type="Pfam" id="PF00710"/>
    </source>
</evidence>
<dbReference type="GO" id="GO:0004067">
    <property type="term" value="F:asparaginase activity"/>
    <property type="evidence" value="ECO:0007669"/>
    <property type="project" value="UniProtKB-UniRule"/>
</dbReference>
<evidence type="ECO:0000256" key="3">
    <source>
        <dbReference type="ARBA" id="ARBA00022840"/>
    </source>
</evidence>
<evidence type="ECO:0000259" key="11">
    <source>
        <dbReference type="Pfam" id="PF18195"/>
    </source>
</evidence>
<reference evidence="12" key="1">
    <citation type="journal article" date="2014" name="Genome Biol. Evol.">
        <title>Pangenome evidence for extensive interdomain horizontal transfer affecting lineage core and shell genes in uncultured planktonic thaumarchaeota and euryarchaeota.</title>
        <authorList>
            <person name="Deschamps P."/>
            <person name="Zivanovic Y."/>
            <person name="Moreira D."/>
            <person name="Rodriguez-Valera F."/>
            <person name="Lopez-Garcia P."/>
        </authorList>
    </citation>
    <scope>NUCLEOTIDE SEQUENCE</scope>
</reference>
<dbReference type="PROSITE" id="PS00917">
    <property type="entry name" value="ASN_GLN_ASE_2"/>
    <property type="match status" value="1"/>
</dbReference>
<gene>
    <name evidence="5 12" type="primary">gatD</name>
</gene>
<dbReference type="PANTHER" id="PTHR11707">
    <property type="entry name" value="L-ASPARAGINASE"/>
    <property type="match status" value="1"/>
</dbReference>
<feature type="domain" description="L-asparaginase N-terminal" evidence="9">
    <location>
        <begin position="95"/>
        <end position="283"/>
    </location>
</feature>
<keyword evidence="1 5" id="KW-0436">Ligase</keyword>
<dbReference type="PROSITE" id="PS51732">
    <property type="entry name" value="ASN_GLN_ASE_3"/>
    <property type="match status" value="1"/>
</dbReference>
<dbReference type="InterPro" id="IPR027474">
    <property type="entry name" value="L-asparaginase_N"/>
</dbReference>
<feature type="active site" evidence="5 7">
    <location>
        <position position="180"/>
    </location>
</feature>
<dbReference type="PRINTS" id="PR00139">
    <property type="entry name" value="ASNGLNASE"/>
</dbReference>
<keyword evidence="3 5" id="KW-0067">ATP-binding</keyword>
<dbReference type="InterPro" id="IPR027475">
    <property type="entry name" value="Asparaginase/glutaminase_AS2"/>
</dbReference>
<dbReference type="PIRSF" id="PIRSF001220">
    <property type="entry name" value="L-ASNase_gatD"/>
    <property type="match status" value="1"/>
</dbReference>
<dbReference type="InterPro" id="IPR006034">
    <property type="entry name" value="Asparaginase/glutaminase-like"/>
</dbReference>
<dbReference type="Pfam" id="PF18195">
    <property type="entry name" value="GatD_N"/>
    <property type="match status" value="1"/>
</dbReference>